<evidence type="ECO:0000313" key="4">
    <source>
        <dbReference type="Proteomes" id="UP001596398"/>
    </source>
</evidence>
<proteinExistence type="predicted"/>
<keyword evidence="1" id="KW-0472">Membrane</keyword>
<name>A0ABD5ZJU5_9EURY</name>
<organism evidence="3 4">
    <name type="scientific">Halosegnis marinus</name>
    <dbReference type="NCBI Taxonomy" id="3034023"/>
    <lineage>
        <taxon>Archaea</taxon>
        <taxon>Methanobacteriati</taxon>
        <taxon>Methanobacteriota</taxon>
        <taxon>Stenosarchaea group</taxon>
        <taxon>Halobacteria</taxon>
        <taxon>Halobacteriales</taxon>
        <taxon>Natronomonadaceae</taxon>
        <taxon>Halosegnis</taxon>
    </lineage>
</organism>
<dbReference type="Proteomes" id="UP001596398">
    <property type="component" value="Unassembled WGS sequence"/>
</dbReference>
<protein>
    <submittedName>
        <fullName evidence="3">SHOCT domain-containing protein</fullName>
    </submittedName>
</protein>
<dbReference type="EMBL" id="JBHTAP010000001">
    <property type="protein sequence ID" value="MFC7233836.1"/>
    <property type="molecule type" value="Genomic_DNA"/>
</dbReference>
<dbReference type="RefSeq" id="WP_276236194.1">
    <property type="nucleotide sequence ID" value="NZ_CP119802.1"/>
</dbReference>
<dbReference type="GeneID" id="79265497"/>
<keyword evidence="1" id="KW-0812">Transmembrane</keyword>
<comment type="caution">
    <text evidence="3">The sequence shown here is derived from an EMBL/GenBank/DDBJ whole genome shotgun (WGS) entry which is preliminary data.</text>
</comment>
<keyword evidence="4" id="KW-1185">Reference proteome</keyword>
<gene>
    <name evidence="3" type="ORF">ACFQJ4_00760</name>
</gene>
<evidence type="ECO:0000256" key="1">
    <source>
        <dbReference type="SAM" id="Phobius"/>
    </source>
</evidence>
<dbReference type="InterPro" id="IPR018649">
    <property type="entry name" value="SHOCT"/>
</dbReference>
<dbReference type="AlphaFoldDB" id="A0ABD5ZJU5"/>
<accession>A0ABD5ZJU5</accession>
<sequence>MDRTNRRLSVVALAGLAVLVLVPVLGVGLFGSGGMMAGGTGGMMGGYMYDGGTGSLWWMAVLGVLSPLAFFAVLGAGGALVYRVVTDDGGEDPALAELRAAYARGDLSDEEFERRRERLEE</sequence>
<feature type="transmembrane region" description="Helical" evidence="1">
    <location>
        <begin position="56"/>
        <end position="82"/>
    </location>
</feature>
<feature type="domain" description="SHOCT" evidence="2">
    <location>
        <begin position="94"/>
        <end position="119"/>
    </location>
</feature>
<evidence type="ECO:0000313" key="3">
    <source>
        <dbReference type="EMBL" id="MFC7233836.1"/>
    </source>
</evidence>
<feature type="transmembrane region" description="Helical" evidence="1">
    <location>
        <begin position="12"/>
        <end position="36"/>
    </location>
</feature>
<keyword evidence="1" id="KW-1133">Transmembrane helix</keyword>
<evidence type="ECO:0000259" key="2">
    <source>
        <dbReference type="Pfam" id="PF09851"/>
    </source>
</evidence>
<dbReference type="Pfam" id="PF09851">
    <property type="entry name" value="SHOCT"/>
    <property type="match status" value="1"/>
</dbReference>
<reference evidence="3 4" key="1">
    <citation type="journal article" date="2019" name="Int. J. Syst. Evol. Microbiol.">
        <title>The Global Catalogue of Microorganisms (GCM) 10K type strain sequencing project: providing services to taxonomists for standard genome sequencing and annotation.</title>
        <authorList>
            <consortium name="The Broad Institute Genomics Platform"/>
            <consortium name="The Broad Institute Genome Sequencing Center for Infectious Disease"/>
            <person name="Wu L."/>
            <person name="Ma J."/>
        </authorList>
    </citation>
    <scope>NUCLEOTIDE SEQUENCE [LARGE SCALE GENOMIC DNA]</scope>
    <source>
        <strain evidence="3 4">DT85</strain>
    </source>
</reference>